<gene>
    <name evidence="2" type="ORF">NQ502_13235</name>
</gene>
<keyword evidence="1" id="KW-0732">Signal</keyword>
<dbReference type="RefSeq" id="WP_028530321.1">
    <property type="nucleotide sequence ID" value="NZ_CABLBR010000060.1"/>
</dbReference>
<proteinExistence type="predicted"/>
<feature type="signal peptide" evidence="1">
    <location>
        <begin position="1"/>
        <end position="30"/>
    </location>
</feature>
<reference evidence="2" key="1">
    <citation type="journal article" date="2022" name="Cell">
        <title>Design, construction, and in vivo augmentation of a complex gut microbiome.</title>
        <authorList>
            <person name="Cheng A.G."/>
            <person name="Ho P.Y."/>
            <person name="Aranda-Diaz A."/>
            <person name="Jain S."/>
            <person name="Yu F.B."/>
            <person name="Meng X."/>
            <person name="Wang M."/>
            <person name="Iakiviak M."/>
            <person name="Nagashima K."/>
            <person name="Zhao A."/>
            <person name="Murugkar P."/>
            <person name="Patil A."/>
            <person name="Atabakhsh K."/>
            <person name="Weakley A."/>
            <person name="Yan J."/>
            <person name="Brumbaugh A.R."/>
            <person name="Higginbottom S."/>
            <person name="Dimas A."/>
            <person name="Shiver A.L."/>
            <person name="Deutschbauer A."/>
            <person name="Neff N."/>
            <person name="Sonnenburg J.L."/>
            <person name="Huang K.C."/>
            <person name="Fischbach M.A."/>
        </authorList>
    </citation>
    <scope>NUCLEOTIDE SEQUENCE</scope>
    <source>
        <strain evidence="2">DSM 19829</strain>
    </source>
</reference>
<protein>
    <recommendedName>
        <fullName evidence="4">DUF5626 domain-containing protein</fullName>
    </recommendedName>
</protein>
<evidence type="ECO:0000313" key="2">
    <source>
        <dbReference type="EMBL" id="UWP58341.1"/>
    </source>
</evidence>
<keyword evidence="3" id="KW-1185">Reference proteome</keyword>
<evidence type="ECO:0008006" key="4">
    <source>
        <dbReference type="Google" id="ProtNLM"/>
    </source>
</evidence>
<name>A0ABY5VEJ0_9FIRM</name>
<accession>A0ABY5VEJ0</accession>
<sequence>MFRWNFKRKTWCLLLLICMVTQMMCIPVFAQDTSSKITTTVKITDLATGEVKQYEIDDARSIAEVDGEGRPVTTTIIEVGGSQSDMARAGQSNYDDFSGWRGTVTISYTDNGTYANLTKATGNWTRRSGSTSISGMSMTYGQALGTNRRNSSIGLSSNSTTTVTPSWPAGKYGYGIGHYLGATIHATIGGKYVYISCNVNY</sequence>
<feature type="chain" id="PRO_5045975575" description="DUF5626 domain-containing protein" evidence="1">
    <location>
        <begin position="31"/>
        <end position="201"/>
    </location>
</feature>
<organism evidence="2 3">
    <name type="scientific">Ruminococcus gauvreauii</name>
    <dbReference type="NCBI Taxonomy" id="438033"/>
    <lineage>
        <taxon>Bacteria</taxon>
        <taxon>Bacillati</taxon>
        <taxon>Bacillota</taxon>
        <taxon>Clostridia</taxon>
        <taxon>Eubacteriales</taxon>
        <taxon>Oscillospiraceae</taxon>
        <taxon>Ruminococcus</taxon>
    </lineage>
</organism>
<dbReference type="EMBL" id="CP102290">
    <property type="protein sequence ID" value="UWP58341.1"/>
    <property type="molecule type" value="Genomic_DNA"/>
</dbReference>
<evidence type="ECO:0000256" key="1">
    <source>
        <dbReference type="SAM" id="SignalP"/>
    </source>
</evidence>
<evidence type="ECO:0000313" key="3">
    <source>
        <dbReference type="Proteomes" id="UP001060164"/>
    </source>
</evidence>
<dbReference type="Proteomes" id="UP001060164">
    <property type="component" value="Chromosome"/>
</dbReference>